<accession>A0A069RCF2</accession>
<dbReference type="Proteomes" id="UP000027946">
    <property type="component" value="Unassembled WGS sequence"/>
</dbReference>
<name>A0A069RCF2_PEPLI</name>
<keyword evidence="1" id="KW-1133">Transmembrane helix</keyword>
<dbReference type="RefSeq" id="WP_038265800.1">
    <property type="nucleotide sequence ID" value="NZ_FSRH01000017.1"/>
</dbReference>
<dbReference type="EMBL" id="JJMM01000013">
    <property type="protein sequence ID" value="KDR94724.1"/>
    <property type="molecule type" value="Genomic_DNA"/>
</dbReference>
<dbReference type="STRING" id="1121324.CLIT_13c00460"/>
<reference evidence="4 5" key="1">
    <citation type="submission" date="2014-03" db="EMBL/GenBank/DDBJ databases">
        <title>Genome sequence of Clostridium litorale W6, DSM 5388.</title>
        <authorList>
            <person name="Poehlein A."/>
            <person name="Jagirdar A."/>
            <person name="Khonsari B."/>
            <person name="Chibani C.M."/>
            <person name="Gutierrez Gutierrez D.A."/>
            <person name="Davydova E."/>
            <person name="Alghaithi H.S."/>
            <person name="Nair K.P."/>
            <person name="Dhamotharan K."/>
            <person name="Chandran L."/>
            <person name="G W."/>
            <person name="Daniel R."/>
        </authorList>
    </citation>
    <scope>NUCLEOTIDE SEQUENCE [LARGE SCALE GENOMIC DNA]</scope>
    <source>
        <strain evidence="4 5">W6</strain>
    </source>
</reference>
<feature type="chain" id="PRO_5010259491" evidence="2">
    <location>
        <begin position="27"/>
        <end position="663"/>
    </location>
</feature>
<sequence>MRKSRNITAIIMIVIMALMQAGYSYAGGTENYDPRITVKTDKMVEASAGQKVKFGMTVGNDTPDTSKNIEIEPVINDKFPFEINTSTVKKTLSRVGRYSSEKIEYEFLVPAAVKTGTYPIEFTVEYENFYSDKFKTTQTVYVKVVNDKIEPILSVSKTEFGGKKLSAGQASDVKFYIKNTGSFNAKKIYATISGFESEGLTMSGSNTATIDNIKPGEEKAVSFKITPYEDIKSGNYDLAMKLDYVDENSQSYSRESKVFLPVIGIDEKEPYFELLDIKYPSGEVPSETDFEIKFNLKNSGGGEAKKVKVSVDGGGEIVSKSLSVRNLGTMEPGDQKSLSFTMFADADAKRKNHPVAINIEYEEPDGSSEKTVQHIGVFVEGGGEGRAKIIVEDYSFENEYVKAGEPFDLTLTLTNTNAHESVEDVKISLKSENAIFTPVGSSNSFVVDRLSPKESTQKSIRLKSKTDAEHKTYEINVEMEYGEDLEGEPYVSKEIITIPVIHETDLEIADIQLPPEVNVGRGNDIYVDFYNRGKSKISNMMVTVEGDFKVQEGKYFVGDFEAGSSDYFEASIEPAEVGEFSGKIVFEFEDAIGEKQRVEKEFTINAEEPPAEEDMIQAQMEEPEGGKKGAIAATLLTAAAAAAFLVIKKKRKAKKAKELEEDE</sequence>
<comment type="caution">
    <text evidence="4">The sequence shown here is derived from an EMBL/GenBank/DDBJ whole genome shotgun (WGS) entry which is preliminary data.</text>
</comment>
<evidence type="ECO:0000313" key="4">
    <source>
        <dbReference type="EMBL" id="KDR94724.1"/>
    </source>
</evidence>
<dbReference type="InterPro" id="IPR013783">
    <property type="entry name" value="Ig-like_fold"/>
</dbReference>
<keyword evidence="5" id="KW-1185">Reference proteome</keyword>
<protein>
    <submittedName>
        <fullName evidence="4">S-layer domain-containing protein</fullName>
    </submittedName>
</protein>
<dbReference type="InterPro" id="IPR011635">
    <property type="entry name" value="CARDB"/>
</dbReference>
<proteinExistence type="predicted"/>
<feature type="transmembrane region" description="Helical" evidence="1">
    <location>
        <begin position="629"/>
        <end position="647"/>
    </location>
</feature>
<evidence type="ECO:0000313" key="5">
    <source>
        <dbReference type="Proteomes" id="UP000027946"/>
    </source>
</evidence>
<keyword evidence="2" id="KW-0732">Signal</keyword>
<dbReference type="PANTHER" id="PTHR35902">
    <property type="entry name" value="S-LAYER DOMAIN-LIKE PROTEIN-RELATED"/>
    <property type="match status" value="1"/>
</dbReference>
<dbReference type="AlphaFoldDB" id="A0A069RCF2"/>
<gene>
    <name evidence="4" type="ORF">CLIT_13c00460</name>
</gene>
<keyword evidence="1" id="KW-0812">Transmembrane</keyword>
<organism evidence="4 5">
    <name type="scientific">Peptoclostridium litorale DSM 5388</name>
    <dbReference type="NCBI Taxonomy" id="1121324"/>
    <lineage>
        <taxon>Bacteria</taxon>
        <taxon>Bacillati</taxon>
        <taxon>Bacillota</taxon>
        <taxon>Clostridia</taxon>
        <taxon>Peptostreptococcales</taxon>
        <taxon>Peptoclostridiaceae</taxon>
        <taxon>Peptoclostridium</taxon>
    </lineage>
</organism>
<evidence type="ECO:0000256" key="2">
    <source>
        <dbReference type="SAM" id="SignalP"/>
    </source>
</evidence>
<dbReference type="eggNOG" id="COG1361">
    <property type="taxonomic scope" value="Bacteria"/>
</dbReference>
<dbReference type="OrthoDB" id="1704454at2"/>
<evidence type="ECO:0000259" key="3">
    <source>
        <dbReference type="Pfam" id="PF07705"/>
    </source>
</evidence>
<feature type="domain" description="CARDB" evidence="3">
    <location>
        <begin position="153"/>
        <end position="244"/>
    </location>
</feature>
<evidence type="ECO:0000256" key="1">
    <source>
        <dbReference type="SAM" id="Phobius"/>
    </source>
</evidence>
<dbReference type="Pfam" id="PF07705">
    <property type="entry name" value="CARDB"/>
    <property type="match status" value="1"/>
</dbReference>
<keyword evidence="1" id="KW-0472">Membrane</keyword>
<dbReference type="Gene3D" id="2.60.40.10">
    <property type="entry name" value="Immunoglobulins"/>
    <property type="match status" value="1"/>
</dbReference>
<feature type="signal peptide" evidence="2">
    <location>
        <begin position="1"/>
        <end position="26"/>
    </location>
</feature>